<sequence length="157" mass="18347">MATSKEINSLKNYFTLDYEEIVIIKCDYCDHTYDIEISTEVIEHLKVHANDVGAVSSNTSEEDLKEYYEINNNTIKCKFCEKVYIPLKTHSIIKHHLGDGHMFKELTTDYIIYWLRDNNYRLDESTEENRSCNECGSICKNKPLSIIDHLRTEIGRA</sequence>
<accession>A0A0J7MLE2</accession>
<protein>
    <submittedName>
        <fullName evidence="1">Adnp homeobox 2</fullName>
    </submittedName>
</protein>
<dbReference type="GO" id="GO:0003677">
    <property type="term" value="F:DNA binding"/>
    <property type="evidence" value="ECO:0007669"/>
    <property type="project" value="UniProtKB-KW"/>
</dbReference>
<keyword evidence="1" id="KW-0238">DNA-binding</keyword>
<proteinExistence type="predicted"/>
<comment type="caution">
    <text evidence="1">The sequence shown here is derived from an EMBL/GenBank/DDBJ whole genome shotgun (WGS) entry which is preliminary data.</text>
</comment>
<dbReference type="EMBL" id="LBMM01035310">
    <property type="protein sequence ID" value="KMQ81460.1"/>
    <property type="molecule type" value="Genomic_DNA"/>
</dbReference>
<keyword evidence="2" id="KW-1185">Reference proteome</keyword>
<name>A0A0J7MLE2_LASNI</name>
<evidence type="ECO:0000313" key="1">
    <source>
        <dbReference type="EMBL" id="KMQ81460.1"/>
    </source>
</evidence>
<dbReference type="AlphaFoldDB" id="A0A0J7MLE2"/>
<feature type="non-terminal residue" evidence="1">
    <location>
        <position position="157"/>
    </location>
</feature>
<dbReference type="PaxDb" id="67767-A0A0J7MLE2"/>
<dbReference type="Proteomes" id="UP000036403">
    <property type="component" value="Unassembled WGS sequence"/>
</dbReference>
<reference evidence="1 2" key="1">
    <citation type="submission" date="2015-04" db="EMBL/GenBank/DDBJ databases">
        <title>Lasius niger genome sequencing.</title>
        <authorList>
            <person name="Konorov E.A."/>
            <person name="Nikitin M.A."/>
            <person name="Kirill M.V."/>
            <person name="Chang P."/>
        </authorList>
    </citation>
    <scope>NUCLEOTIDE SEQUENCE [LARGE SCALE GENOMIC DNA]</scope>
    <source>
        <tissue evidence="1">Whole</tissue>
    </source>
</reference>
<keyword evidence="1" id="KW-0371">Homeobox</keyword>
<organism evidence="1 2">
    <name type="scientific">Lasius niger</name>
    <name type="common">Black garden ant</name>
    <dbReference type="NCBI Taxonomy" id="67767"/>
    <lineage>
        <taxon>Eukaryota</taxon>
        <taxon>Metazoa</taxon>
        <taxon>Ecdysozoa</taxon>
        <taxon>Arthropoda</taxon>
        <taxon>Hexapoda</taxon>
        <taxon>Insecta</taxon>
        <taxon>Pterygota</taxon>
        <taxon>Neoptera</taxon>
        <taxon>Endopterygota</taxon>
        <taxon>Hymenoptera</taxon>
        <taxon>Apocrita</taxon>
        <taxon>Aculeata</taxon>
        <taxon>Formicoidea</taxon>
        <taxon>Formicidae</taxon>
        <taxon>Formicinae</taxon>
        <taxon>Lasius</taxon>
        <taxon>Lasius</taxon>
    </lineage>
</organism>
<evidence type="ECO:0000313" key="2">
    <source>
        <dbReference type="Proteomes" id="UP000036403"/>
    </source>
</evidence>
<gene>
    <name evidence="1" type="ORF">RF55_26255</name>
</gene>